<reference evidence="3 4" key="1">
    <citation type="journal article" date="2021" name="Elife">
        <title>Chloroplast acquisition without the gene transfer in kleptoplastic sea slugs, Plakobranchus ocellatus.</title>
        <authorList>
            <person name="Maeda T."/>
            <person name="Takahashi S."/>
            <person name="Yoshida T."/>
            <person name="Shimamura S."/>
            <person name="Takaki Y."/>
            <person name="Nagai Y."/>
            <person name="Toyoda A."/>
            <person name="Suzuki Y."/>
            <person name="Arimoto A."/>
            <person name="Ishii H."/>
            <person name="Satoh N."/>
            <person name="Nishiyama T."/>
            <person name="Hasebe M."/>
            <person name="Maruyama T."/>
            <person name="Minagawa J."/>
            <person name="Obokata J."/>
            <person name="Shigenobu S."/>
        </authorList>
    </citation>
    <scope>NUCLEOTIDE SEQUENCE [LARGE SCALE GENOMIC DNA]</scope>
</reference>
<feature type="compositionally biased region" description="Basic and acidic residues" evidence="1">
    <location>
        <begin position="255"/>
        <end position="265"/>
    </location>
</feature>
<keyword evidence="4" id="KW-1185">Reference proteome</keyword>
<evidence type="ECO:0000256" key="2">
    <source>
        <dbReference type="SAM" id="Phobius"/>
    </source>
</evidence>
<feature type="region of interest" description="Disordered" evidence="1">
    <location>
        <begin position="229"/>
        <end position="265"/>
    </location>
</feature>
<accession>A0AAV4BDI9</accession>
<keyword evidence="2" id="KW-0812">Transmembrane</keyword>
<keyword evidence="2" id="KW-1133">Transmembrane helix</keyword>
<evidence type="ECO:0000313" key="3">
    <source>
        <dbReference type="EMBL" id="GFO17633.1"/>
    </source>
</evidence>
<dbReference type="EMBL" id="BLXT01004839">
    <property type="protein sequence ID" value="GFO17633.1"/>
    <property type="molecule type" value="Genomic_DNA"/>
</dbReference>
<feature type="transmembrane region" description="Helical" evidence="2">
    <location>
        <begin position="197"/>
        <end position="221"/>
    </location>
</feature>
<keyword evidence="2" id="KW-0472">Membrane</keyword>
<feature type="compositionally biased region" description="Low complexity" evidence="1">
    <location>
        <begin position="239"/>
        <end position="248"/>
    </location>
</feature>
<evidence type="ECO:0000313" key="4">
    <source>
        <dbReference type="Proteomes" id="UP000735302"/>
    </source>
</evidence>
<organism evidence="3 4">
    <name type="scientific">Plakobranchus ocellatus</name>
    <dbReference type="NCBI Taxonomy" id="259542"/>
    <lineage>
        <taxon>Eukaryota</taxon>
        <taxon>Metazoa</taxon>
        <taxon>Spiralia</taxon>
        <taxon>Lophotrochozoa</taxon>
        <taxon>Mollusca</taxon>
        <taxon>Gastropoda</taxon>
        <taxon>Heterobranchia</taxon>
        <taxon>Euthyneura</taxon>
        <taxon>Panpulmonata</taxon>
        <taxon>Sacoglossa</taxon>
        <taxon>Placobranchoidea</taxon>
        <taxon>Plakobranchidae</taxon>
        <taxon>Plakobranchus</taxon>
    </lineage>
</organism>
<sequence length="265" mass="28767">MHPLKISNNWPEVCMGLLLLDADIRADNCDEIVRCPQSRERLDNINDFIANIVQKNVPRRHSARIARKTAAAHAGTASAIMRLASVINVLPGILTIFVTKFAPCTCLVTVVAKTVAFIAWISSVIIKQAFVTTAPWVGGESSAKSQVHKEIISCFRASARPKNWWQGSKFRLKVPCTLQEITAAQSGEGGEGGDDTAVVGAVIGTILGVIIVTIIVVFFVWRHRRNGSEDKRSVNQEISAATSSSFSTPPRPRRPNAEAKAGDKV</sequence>
<dbReference type="AlphaFoldDB" id="A0AAV4BDI9"/>
<gene>
    <name evidence="3" type="ORF">PoB_004413800</name>
</gene>
<comment type="caution">
    <text evidence="3">The sequence shown here is derived from an EMBL/GenBank/DDBJ whole genome shotgun (WGS) entry which is preliminary data.</text>
</comment>
<name>A0AAV4BDI9_9GAST</name>
<dbReference type="Proteomes" id="UP000735302">
    <property type="component" value="Unassembled WGS sequence"/>
</dbReference>
<proteinExistence type="predicted"/>
<protein>
    <submittedName>
        <fullName evidence="3">Uncharacterized protein</fullName>
    </submittedName>
</protein>
<evidence type="ECO:0000256" key="1">
    <source>
        <dbReference type="SAM" id="MobiDB-lite"/>
    </source>
</evidence>